<protein>
    <recommendedName>
        <fullName evidence="2">Alpha/beta hydrolase</fullName>
    </recommendedName>
</protein>
<gene>
    <name evidence="1" type="ORF">BB934_06340</name>
</gene>
<organism evidence="1">
    <name type="scientific">Microvirga ossetica</name>
    <dbReference type="NCBI Taxonomy" id="1882682"/>
    <lineage>
        <taxon>Bacteria</taxon>
        <taxon>Pseudomonadati</taxon>
        <taxon>Pseudomonadota</taxon>
        <taxon>Alphaproteobacteria</taxon>
        <taxon>Hyphomicrobiales</taxon>
        <taxon>Methylobacteriaceae</taxon>
        <taxon>Microvirga</taxon>
    </lineage>
</organism>
<dbReference type="EMBL" id="CP016616">
    <property type="protein sequence ID" value="ANY77900.1"/>
    <property type="molecule type" value="Genomic_DNA"/>
</dbReference>
<sequence length="286" mass="31861">MKRRIFDNGMTTISYCPAGASASETVIVTFAEMGPIDVERPGFGELFLNKRGYDVISVQKRKENWYQDLSIEDLKQAVSEIIGRYKTVFTYGSSMGGYAALYFASAVGGRALSFSPRHHSYYALVGMHAYANQFEPNHLPLQDVADPSQEHLILVDPLQPIDGPYVLREVVPSFPKSTILNLRYTDHPSKFVLAHGGVLQNFVVDFIEGRPINERLLRSSRGKSPQYLHMLAKACFKKGRTATAMALCQRALSIRADHKDSLVLMERMTPKGTLQKRSSADALALA</sequence>
<name>A0A1B2ED40_9HYPH</name>
<dbReference type="RefSeq" id="WP_099508889.1">
    <property type="nucleotide sequence ID" value="NZ_CP016616.1"/>
</dbReference>
<accession>A0A1B2ED40</accession>
<dbReference type="Gene3D" id="3.40.50.1820">
    <property type="entry name" value="alpha/beta hydrolase"/>
    <property type="match status" value="1"/>
</dbReference>
<reference evidence="1" key="1">
    <citation type="submission" date="2016-07" db="EMBL/GenBank/DDBJ databases">
        <title>Microvirga ossetica sp. nov. a new species of rhizobia isolated from root nodules of the legume species Vicia alpestris Steven originated from North Ossetia region in the Caucasus.</title>
        <authorList>
            <person name="Safronova V.I."/>
            <person name="Kuznetsova I.G."/>
            <person name="Sazanova A.L."/>
            <person name="Belimov A."/>
            <person name="Andronov E."/>
            <person name="Osledkin Y.S."/>
            <person name="Onishchuk O.P."/>
            <person name="Kurchak O.N."/>
            <person name="Shaposhnikov A.I."/>
            <person name="Willems A."/>
            <person name="Tikhonovich I.A."/>
        </authorList>
    </citation>
    <scope>NUCLEOTIDE SEQUENCE [LARGE SCALE GENOMIC DNA]</scope>
    <source>
        <strain evidence="1">V5/3M</strain>
    </source>
</reference>
<dbReference type="KEGG" id="moc:BB934_06340"/>
<proteinExistence type="predicted"/>
<evidence type="ECO:0008006" key="2">
    <source>
        <dbReference type="Google" id="ProtNLM"/>
    </source>
</evidence>
<evidence type="ECO:0000313" key="1">
    <source>
        <dbReference type="EMBL" id="ANY77900.1"/>
    </source>
</evidence>
<dbReference type="AlphaFoldDB" id="A0A1B2ED40"/>
<dbReference type="InterPro" id="IPR029058">
    <property type="entry name" value="AB_hydrolase_fold"/>
</dbReference>
<dbReference type="SUPFAM" id="SSF53474">
    <property type="entry name" value="alpha/beta-Hydrolases"/>
    <property type="match status" value="1"/>
</dbReference>
<dbReference type="OrthoDB" id="7247356at2"/>